<evidence type="ECO:0000259" key="1">
    <source>
        <dbReference type="Pfam" id="PF18480"/>
    </source>
</evidence>
<name>A0ABP9QVV5_9PSEU</name>
<dbReference type="Pfam" id="PF18480">
    <property type="entry name" value="DUF5615"/>
    <property type="match status" value="1"/>
</dbReference>
<reference evidence="3" key="1">
    <citation type="journal article" date="2019" name="Int. J. Syst. Evol. Microbiol.">
        <title>The Global Catalogue of Microorganisms (GCM) 10K type strain sequencing project: providing services to taxonomists for standard genome sequencing and annotation.</title>
        <authorList>
            <consortium name="The Broad Institute Genomics Platform"/>
            <consortium name="The Broad Institute Genome Sequencing Center for Infectious Disease"/>
            <person name="Wu L."/>
            <person name="Ma J."/>
        </authorList>
    </citation>
    <scope>NUCLEOTIDE SEQUENCE [LARGE SCALE GENOMIC DNA]</scope>
    <source>
        <strain evidence="3">JCM 18303</strain>
    </source>
</reference>
<comment type="caution">
    <text evidence="2">The sequence shown here is derived from an EMBL/GenBank/DDBJ whole genome shotgun (WGS) entry which is preliminary data.</text>
</comment>
<dbReference type="Proteomes" id="UP001428817">
    <property type="component" value="Unassembled WGS sequence"/>
</dbReference>
<organism evidence="2 3">
    <name type="scientific">Pseudonocardia eucalypti</name>
    <dbReference type="NCBI Taxonomy" id="648755"/>
    <lineage>
        <taxon>Bacteria</taxon>
        <taxon>Bacillati</taxon>
        <taxon>Actinomycetota</taxon>
        <taxon>Actinomycetes</taxon>
        <taxon>Pseudonocardiales</taxon>
        <taxon>Pseudonocardiaceae</taxon>
        <taxon>Pseudonocardia</taxon>
    </lineage>
</organism>
<protein>
    <recommendedName>
        <fullName evidence="1">DUF5615 domain-containing protein</fullName>
    </recommendedName>
</protein>
<dbReference type="RefSeq" id="WP_185065393.1">
    <property type="nucleotide sequence ID" value="NZ_BAABJP010000039.1"/>
</dbReference>
<dbReference type="EMBL" id="BAABJP010000039">
    <property type="protein sequence ID" value="GAA5168318.1"/>
    <property type="molecule type" value="Genomic_DNA"/>
</dbReference>
<evidence type="ECO:0000313" key="3">
    <source>
        <dbReference type="Proteomes" id="UP001428817"/>
    </source>
</evidence>
<gene>
    <name evidence="2" type="ORF">GCM10023321_62180</name>
</gene>
<sequence length="116" mass="12973">MTFRLLLDEMYPAALAQDLRMDHDHDVVAVVESEELRGCDDPFLLRFATEQGRCLVTENVCDFAVLARRGSHAGLLLVHGRRWSRRPAAVPKLGAALHEAIKTGQVPGPDEVRWLT</sequence>
<dbReference type="InterPro" id="IPR041049">
    <property type="entry name" value="DUF5615"/>
</dbReference>
<evidence type="ECO:0000313" key="2">
    <source>
        <dbReference type="EMBL" id="GAA5168318.1"/>
    </source>
</evidence>
<feature type="domain" description="DUF5615" evidence="1">
    <location>
        <begin position="4"/>
        <end position="100"/>
    </location>
</feature>
<proteinExistence type="predicted"/>
<accession>A0ABP9QVV5</accession>
<keyword evidence="3" id="KW-1185">Reference proteome</keyword>